<proteinExistence type="predicted"/>
<name>A0A4R5D2Z1_9FLAO</name>
<reference evidence="1 2" key="1">
    <citation type="submission" date="2019-03" db="EMBL/GenBank/DDBJ databases">
        <title>Flavobacterium LB-D12 sp. nov., isolated from arctic soil.</title>
        <authorList>
            <person name="Chaudhary D.K."/>
        </authorList>
    </citation>
    <scope>NUCLEOTIDE SEQUENCE [LARGE SCALE GENOMIC DNA]</scope>
    <source>
        <strain evidence="1 2">LB-D12</strain>
    </source>
</reference>
<evidence type="ECO:0000313" key="1">
    <source>
        <dbReference type="EMBL" id="TDE05821.1"/>
    </source>
</evidence>
<dbReference type="Pfam" id="PF14281">
    <property type="entry name" value="PDDEXK_4"/>
    <property type="match status" value="1"/>
</dbReference>
<organism evidence="1 2">
    <name type="scientific">Flavobacterium sandaracinum</name>
    <dbReference type="NCBI Taxonomy" id="2541733"/>
    <lineage>
        <taxon>Bacteria</taxon>
        <taxon>Pseudomonadati</taxon>
        <taxon>Bacteroidota</taxon>
        <taxon>Flavobacteriia</taxon>
        <taxon>Flavobacteriales</taxon>
        <taxon>Flavobacteriaceae</taxon>
        <taxon>Flavobacterium</taxon>
    </lineage>
</organism>
<dbReference type="InterPro" id="IPR029470">
    <property type="entry name" value="PDDEXK_4"/>
</dbReference>
<dbReference type="Proteomes" id="UP000294644">
    <property type="component" value="Unassembled WGS sequence"/>
</dbReference>
<dbReference type="AlphaFoldDB" id="A0A4R5D2Z1"/>
<gene>
    <name evidence="1" type="ORF">E0F91_06410</name>
</gene>
<protein>
    <recommendedName>
        <fullName evidence="3">Nuclease</fullName>
    </recommendedName>
</protein>
<dbReference type="EMBL" id="SMFN01000005">
    <property type="protein sequence ID" value="TDE05821.1"/>
    <property type="molecule type" value="Genomic_DNA"/>
</dbReference>
<accession>A0A4R5D2Z1</accession>
<evidence type="ECO:0008006" key="3">
    <source>
        <dbReference type="Google" id="ProtNLM"/>
    </source>
</evidence>
<evidence type="ECO:0000313" key="2">
    <source>
        <dbReference type="Proteomes" id="UP000294644"/>
    </source>
</evidence>
<dbReference type="RefSeq" id="WP_132065492.1">
    <property type="nucleotide sequence ID" value="NZ_SMFN01000005.1"/>
</dbReference>
<sequence>MKELKPNIFKWATSELSQDAFICWLLSWADHKESNDLYETSKFLINKLTNGAIDKFEKIEIRKQSNNIDIICIIDDTNVILIEDKVHTKNHGGQLERYYTILQGKYPIENIYPVYFKTGDQSNYKNIQKIGYKVFLRNDFLEVLNFGSQKGIQNEIFNDFKNHLQGIENSVQSYLHLPVDKWHWDSWKGFYMALQEEIGDGQWDYVPQMNGGFLGFWWHWGWNKVDDTIGYNYYLQLEHSKFCFKMSPDKRENAEKTRTHFRDLLYPTARNHQIKIHQNGRIGNSMTVAALSEPYIKTNTANFLDMTSTVENIKKIQNMIDKI</sequence>
<dbReference type="OrthoDB" id="6796607at2"/>
<keyword evidence="2" id="KW-1185">Reference proteome</keyword>
<comment type="caution">
    <text evidence="1">The sequence shown here is derived from an EMBL/GenBank/DDBJ whole genome shotgun (WGS) entry which is preliminary data.</text>
</comment>